<dbReference type="SMART" id="SM00382">
    <property type="entry name" value="AAA"/>
    <property type="match status" value="1"/>
</dbReference>
<evidence type="ECO:0000313" key="12">
    <source>
        <dbReference type="WBParaSite" id="TCLT_0000182501-mRNA-1"/>
    </source>
</evidence>
<dbReference type="GO" id="GO:0005524">
    <property type="term" value="F:ATP binding"/>
    <property type="evidence" value="ECO:0007669"/>
    <property type="project" value="UniProtKB-KW"/>
</dbReference>
<dbReference type="GO" id="GO:0003677">
    <property type="term" value="F:DNA binding"/>
    <property type="evidence" value="ECO:0007669"/>
    <property type="project" value="UniProtKB-KW"/>
</dbReference>
<evidence type="ECO:0000256" key="7">
    <source>
        <dbReference type="ARBA" id="ARBA00023306"/>
    </source>
</evidence>
<evidence type="ECO:0000256" key="3">
    <source>
        <dbReference type="ARBA" id="ARBA00022741"/>
    </source>
</evidence>
<keyword evidence="11" id="KW-1185">Reference proteome</keyword>
<proteinExistence type="inferred from homology"/>
<reference evidence="12" key="1">
    <citation type="submission" date="2017-02" db="UniProtKB">
        <authorList>
            <consortium name="WormBaseParasite"/>
        </authorList>
    </citation>
    <scope>IDENTIFICATION</scope>
</reference>
<keyword evidence="4" id="KW-0067">ATP-binding</keyword>
<dbReference type="Gene3D" id="3.40.50.300">
    <property type="entry name" value="P-loop containing nucleotide triphosphate hydrolases"/>
    <property type="match status" value="1"/>
</dbReference>
<reference evidence="10 11" key="2">
    <citation type="submission" date="2018-11" db="EMBL/GenBank/DDBJ databases">
        <authorList>
            <consortium name="Pathogen Informatics"/>
        </authorList>
    </citation>
    <scope>NUCLEOTIDE SEQUENCE [LARGE SCALE GENOMIC DNA]</scope>
</reference>
<dbReference type="SUPFAM" id="SSF52540">
    <property type="entry name" value="P-loop containing nucleoside triphosphate hydrolases"/>
    <property type="match status" value="1"/>
</dbReference>
<dbReference type="WBParaSite" id="TCLT_0000182501-mRNA-1">
    <property type="protein sequence ID" value="TCLT_0000182501-mRNA-1"/>
    <property type="gene ID" value="TCLT_0000182501"/>
</dbReference>
<evidence type="ECO:0000259" key="9">
    <source>
        <dbReference type="SMART" id="SM00382"/>
    </source>
</evidence>
<dbReference type="Gene3D" id="1.10.8.60">
    <property type="match status" value="1"/>
</dbReference>
<dbReference type="GO" id="GO:0005634">
    <property type="term" value="C:nucleus"/>
    <property type="evidence" value="ECO:0007669"/>
    <property type="project" value="UniProtKB-SubCell"/>
</dbReference>
<organism evidence="12">
    <name type="scientific">Thelazia callipaeda</name>
    <name type="common">Oriental eyeworm</name>
    <name type="synonym">Parasitic nematode</name>
    <dbReference type="NCBI Taxonomy" id="103827"/>
    <lineage>
        <taxon>Eukaryota</taxon>
        <taxon>Metazoa</taxon>
        <taxon>Ecdysozoa</taxon>
        <taxon>Nematoda</taxon>
        <taxon>Chromadorea</taxon>
        <taxon>Rhabditida</taxon>
        <taxon>Spirurina</taxon>
        <taxon>Spiruromorpha</taxon>
        <taxon>Thelazioidea</taxon>
        <taxon>Thelaziidae</taxon>
        <taxon>Thelazia</taxon>
    </lineage>
</organism>
<sequence>MDSDNFNVIDTSFGDDGTEYGAEGVLTDAEANVFNVLNNVHRQPSKRLRETDEWNDACDWHMRVKCDHFEENNDSLRDALNKSVVERLVRRISWGSIDLFHARKRRRLTDLGVDEEEAANNISKPKEGGVTQYPPSGDVPWIGFTDPSLLHRYYIKLRTVGQTVDVSNDETYTDSLKLGFTEKVLNAGLDFGVSDSVYSEDINNRPSFSEDNLWVEKYAPNSYADLISDEAINRMLLNWMRMWDECVFQRTISDAIMKYGPRNQQPLLSDERPRRPLHKARAFLNIQNILLIIFFFFGSNGLRKLEVVLIVGPAGTGKSTLASIVAHHAGYQVVGLNASDERNIADFEKCFVDALTVTKTLCIDCKPNCLILDEIDGAPAQSIHYLYKAVTATGRRSLRRPVICICNNLYTPALRELRSIALVLQLSRINGKRLTERLEQISKSECLKVESGAISEIIRACSQDLRSSINALQFTAMENCVSVTRKTIREVYFFAIGITKREKHFGDKTLFDSWALVFEISRHLDVNGQIQNAALRVRKIEFVSEFHGNEADLFYMGLFTNYLKSKNAYLMNAALAVRLLCYYDWISTTINSSQDYNLLKYLSVVCVGLHLLLCSKDKMQLTFPGEYQNAVQRYHQSVEIVETVRAGAIQRNISLTSFVLESLPYLIRVIQPDLKPANVQLYNVRELNILRYTVDIMRAYSLTYTLNGTNNFVFEPPIDHLLNFVDDNKSASLNTLSNTTRQIIAHEVEFSWRITFLERVIELEKLRGVDDLQKKAIEDLPEKIVNKIKSNGLGSRIVFHYNQGSSNAIRRNIAIKNLFSS</sequence>
<dbReference type="PANTHER" id="PTHR46765:SF1">
    <property type="entry name" value="P-LOOP CONTAINING NUCLEOSIDE TRIPHOSPHATE HYDROLASES SUPERFAMILY PROTEIN"/>
    <property type="match status" value="1"/>
</dbReference>
<evidence type="ECO:0000256" key="6">
    <source>
        <dbReference type="ARBA" id="ARBA00023242"/>
    </source>
</evidence>
<dbReference type="OrthoDB" id="2195431at2759"/>
<comment type="subcellular location">
    <subcellularLocation>
        <location evidence="1">Nucleus</location>
    </subcellularLocation>
</comment>
<keyword evidence="2" id="KW-0235">DNA replication</keyword>
<evidence type="ECO:0000256" key="1">
    <source>
        <dbReference type="ARBA" id="ARBA00004123"/>
    </source>
</evidence>
<dbReference type="AlphaFoldDB" id="A0A0N5CNQ7"/>
<evidence type="ECO:0000313" key="11">
    <source>
        <dbReference type="Proteomes" id="UP000276776"/>
    </source>
</evidence>
<dbReference type="GO" id="GO:0006260">
    <property type="term" value="P:DNA replication"/>
    <property type="evidence" value="ECO:0007669"/>
    <property type="project" value="UniProtKB-KW"/>
</dbReference>
<keyword evidence="6" id="KW-0539">Nucleus</keyword>
<evidence type="ECO:0000256" key="5">
    <source>
        <dbReference type="ARBA" id="ARBA00023125"/>
    </source>
</evidence>
<dbReference type="Proteomes" id="UP000276776">
    <property type="component" value="Unassembled WGS sequence"/>
</dbReference>
<keyword evidence="7" id="KW-0131">Cell cycle</keyword>
<gene>
    <name evidence="10" type="ORF">TCLT_LOCUS1826</name>
</gene>
<accession>A0A0N5CNQ7</accession>
<evidence type="ECO:0000313" key="10">
    <source>
        <dbReference type="EMBL" id="VDM97469.1"/>
    </source>
</evidence>
<dbReference type="InterPro" id="IPR003593">
    <property type="entry name" value="AAA+_ATPase"/>
</dbReference>
<dbReference type="InterPro" id="IPR003959">
    <property type="entry name" value="ATPase_AAA_core"/>
</dbReference>
<evidence type="ECO:0000256" key="2">
    <source>
        <dbReference type="ARBA" id="ARBA00022705"/>
    </source>
</evidence>
<evidence type="ECO:0000256" key="8">
    <source>
        <dbReference type="ARBA" id="ARBA00043975"/>
    </source>
</evidence>
<keyword evidence="5" id="KW-0238">DNA-binding</keyword>
<dbReference type="GO" id="GO:0016887">
    <property type="term" value="F:ATP hydrolysis activity"/>
    <property type="evidence" value="ECO:0007669"/>
    <property type="project" value="InterPro"/>
</dbReference>
<feature type="domain" description="AAA+ ATPase" evidence="9">
    <location>
        <begin position="304"/>
        <end position="430"/>
    </location>
</feature>
<keyword evidence="3" id="KW-0547">Nucleotide-binding</keyword>
<dbReference type="PANTHER" id="PTHR46765">
    <property type="entry name" value="P-LOOP CONTAINING NUCLEOSIDE TRIPHOSPHATE HYDROLASES SUPERFAMILY PROTEIN"/>
    <property type="match status" value="1"/>
</dbReference>
<dbReference type="InterPro" id="IPR053016">
    <property type="entry name" value="CTF18-RFC_complex"/>
</dbReference>
<dbReference type="CDD" id="cd18140">
    <property type="entry name" value="HLD_clamp_RFC"/>
    <property type="match status" value="1"/>
</dbReference>
<evidence type="ECO:0000256" key="4">
    <source>
        <dbReference type="ARBA" id="ARBA00022840"/>
    </source>
</evidence>
<protein>
    <submittedName>
        <fullName evidence="12">AAA domain-containing protein</fullName>
    </submittedName>
</protein>
<name>A0A0N5CNQ7_THECL</name>
<comment type="similarity">
    <text evidence="8">Belongs to the activator 1 small subunits family. CTF18 subfamily.</text>
</comment>
<dbReference type="OMA" id="QSIHYLC"/>
<dbReference type="Pfam" id="PF00004">
    <property type="entry name" value="AAA"/>
    <property type="match status" value="1"/>
</dbReference>
<dbReference type="CDD" id="cd00009">
    <property type="entry name" value="AAA"/>
    <property type="match status" value="1"/>
</dbReference>
<dbReference type="STRING" id="103827.A0A0N5CNQ7"/>
<dbReference type="InterPro" id="IPR047854">
    <property type="entry name" value="RFC_lid"/>
</dbReference>
<dbReference type="EMBL" id="UYYF01000280">
    <property type="protein sequence ID" value="VDM97469.1"/>
    <property type="molecule type" value="Genomic_DNA"/>
</dbReference>
<dbReference type="InterPro" id="IPR027417">
    <property type="entry name" value="P-loop_NTPase"/>
</dbReference>